<feature type="compositionally biased region" description="Low complexity" evidence="13">
    <location>
        <begin position="826"/>
        <end position="842"/>
    </location>
</feature>
<evidence type="ECO:0000313" key="17">
    <source>
        <dbReference type="Proteomes" id="UP000002494"/>
    </source>
</evidence>
<evidence type="ECO:0000313" key="16">
    <source>
        <dbReference type="Ensembl" id="ENSRNOP00000041782.4"/>
    </source>
</evidence>
<dbReference type="InterPro" id="IPR001314">
    <property type="entry name" value="Peptidase_S1A"/>
</dbReference>
<feature type="region of interest" description="Disordered" evidence="13">
    <location>
        <begin position="824"/>
        <end position="844"/>
    </location>
</feature>
<reference evidence="16" key="3">
    <citation type="submission" date="2025-09" db="UniProtKB">
        <authorList>
            <consortium name="Ensembl"/>
        </authorList>
    </citation>
    <scope>IDENTIFICATION</scope>
    <source>
        <strain evidence="16">Brown Norway</strain>
    </source>
</reference>
<gene>
    <name evidence="16 18" type="primary">Tmprss9</name>
</gene>
<dbReference type="Pfam" id="PF01390">
    <property type="entry name" value="SEA"/>
    <property type="match status" value="1"/>
</dbReference>
<evidence type="ECO:0000256" key="1">
    <source>
        <dbReference type="ARBA" id="ARBA00004606"/>
    </source>
</evidence>
<dbReference type="InterPro" id="IPR002172">
    <property type="entry name" value="LDrepeatLR_classA_rpt"/>
</dbReference>
<accession>A0A8L2QMN2</accession>
<dbReference type="PIRSF" id="PIRSF037931">
    <property type="entry name" value="TMPRSS9_polyserase-1"/>
    <property type="match status" value="1"/>
</dbReference>
<dbReference type="SUPFAM" id="SSF82671">
    <property type="entry name" value="SEA domain"/>
    <property type="match status" value="1"/>
</dbReference>
<evidence type="ECO:0000256" key="9">
    <source>
        <dbReference type="ARBA" id="ARBA00023157"/>
    </source>
</evidence>
<keyword evidence="8" id="KW-0472">Membrane</keyword>
<dbReference type="CTD" id="360200"/>
<dbReference type="KEGG" id="rno:314636"/>
<reference evidence="16" key="1">
    <citation type="submission" date="2024-01" db="EMBL/GenBank/DDBJ databases">
        <title>GRCr8: a new rat reference genome assembly contstructed from accurate long reads and long range scaffolding.</title>
        <authorList>
            <person name="Doris P.A."/>
            <person name="Kalbfleisch T."/>
            <person name="Li K."/>
            <person name="Howe K."/>
            <person name="Wood J."/>
        </authorList>
    </citation>
    <scope>NUCLEOTIDE SEQUENCE [LARGE SCALE GENOMIC DNA]</scope>
    <source>
        <strain evidence="16">Brown Norway</strain>
    </source>
</reference>
<keyword evidence="2 12" id="KW-0645">Protease</keyword>
<feature type="compositionally biased region" description="Low complexity" evidence="13">
    <location>
        <begin position="774"/>
        <end position="786"/>
    </location>
</feature>
<dbReference type="PROSITE" id="PS50024">
    <property type="entry name" value="SEA"/>
    <property type="match status" value="1"/>
</dbReference>
<keyword evidence="17" id="KW-1185">Reference proteome</keyword>
<dbReference type="Ensembl" id="ENSRNOT00000049221.7">
    <property type="protein sequence ID" value="ENSRNOP00000041782.4"/>
    <property type="gene ID" value="ENSRNOG00000032429.8"/>
</dbReference>
<comment type="subcellular location">
    <subcellularLocation>
        <location evidence="10">Cell membrane</location>
    </subcellularLocation>
    <subcellularLocation>
        <location evidence="1">Membrane</location>
        <topology evidence="1">Single-pass type II membrane protein</topology>
    </subcellularLocation>
</comment>
<keyword evidence="5 12" id="KW-0720">Serine protease</keyword>
<proteinExistence type="inferred from homology"/>
<evidence type="ECO:0000256" key="7">
    <source>
        <dbReference type="ARBA" id="ARBA00022989"/>
    </source>
</evidence>
<feature type="domain" description="Peptidase S1" evidence="15">
    <location>
        <begin position="864"/>
        <end position="1094"/>
    </location>
</feature>
<dbReference type="Gene3D" id="2.40.10.10">
    <property type="entry name" value="Trypsin-like serine proteases"/>
    <property type="match status" value="4"/>
</dbReference>
<comment type="function">
    <text evidence="10">Serase-1 and serase-2 are serine proteases that hydrolyze the peptides N-t-Boc-Gln-Ala-Arg-AMC and N-t-Boc-Gln-Gly-Arg-AMC. In contrast, N-t-Boc-Ala-Phe-Lys-AMC and N-t-Boc-Ala-Pro-Ala-AMC are not significantly hydrolyzed.</text>
</comment>
<dbReference type="AlphaFoldDB" id="A0A8L2QMN2"/>
<feature type="domain" description="SEA" evidence="14">
    <location>
        <begin position="53"/>
        <end position="173"/>
    </location>
</feature>
<dbReference type="InterPro" id="IPR043504">
    <property type="entry name" value="Peptidase_S1_PA_chymotrypsin"/>
</dbReference>
<dbReference type="Gene3D" id="4.10.400.10">
    <property type="entry name" value="Low-density Lipoprotein Receptor"/>
    <property type="match status" value="1"/>
</dbReference>
<evidence type="ECO:0000256" key="6">
    <source>
        <dbReference type="ARBA" id="ARBA00022968"/>
    </source>
</evidence>
<dbReference type="GO" id="GO:0006508">
    <property type="term" value="P:proteolysis"/>
    <property type="evidence" value="ECO:0007669"/>
    <property type="project" value="UniProtKB-KW"/>
</dbReference>
<dbReference type="PROSITE" id="PS50068">
    <property type="entry name" value="LDLRA_2"/>
    <property type="match status" value="1"/>
</dbReference>
<feature type="region of interest" description="Disordered" evidence="13">
    <location>
        <begin position="774"/>
        <end position="805"/>
    </location>
</feature>
<evidence type="ECO:0000256" key="13">
    <source>
        <dbReference type="SAM" id="MobiDB-lite"/>
    </source>
</evidence>
<evidence type="ECO:0000256" key="12">
    <source>
        <dbReference type="RuleBase" id="RU363034"/>
    </source>
</evidence>
<organism evidence="16 17">
    <name type="scientific">Rattus norvegicus</name>
    <name type="common">Rat</name>
    <dbReference type="NCBI Taxonomy" id="10116"/>
    <lineage>
        <taxon>Eukaryota</taxon>
        <taxon>Metazoa</taxon>
        <taxon>Chordata</taxon>
        <taxon>Craniata</taxon>
        <taxon>Vertebrata</taxon>
        <taxon>Euteleostomi</taxon>
        <taxon>Mammalia</taxon>
        <taxon>Eutheria</taxon>
        <taxon>Euarchontoglires</taxon>
        <taxon>Glires</taxon>
        <taxon>Rodentia</taxon>
        <taxon>Myomorpha</taxon>
        <taxon>Muroidea</taxon>
        <taxon>Muridae</taxon>
        <taxon>Murinae</taxon>
        <taxon>Rattus</taxon>
    </lineage>
</organism>
<protein>
    <recommendedName>
        <fullName evidence="10">Transmembrane protease serine 9</fullName>
        <ecNumber evidence="10">3.4.21.-</ecNumber>
    </recommendedName>
</protein>
<evidence type="ECO:0000256" key="3">
    <source>
        <dbReference type="ARBA" id="ARBA00022692"/>
    </source>
</evidence>
<dbReference type="GO" id="GO:0004252">
    <property type="term" value="F:serine-type endopeptidase activity"/>
    <property type="evidence" value="ECO:0007669"/>
    <property type="project" value="UniProtKB-UniRule"/>
</dbReference>
<dbReference type="GeneID" id="314636"/>
<evidence type="ECO:0000256" key="10">
    <source>
        <dbReference type="PIRNR" id="PIRNR037931"/>
    </source>
</evidence>
<dbReference type="InterPro" id="IPR033116">
    <property type="entry name" value="TRYPSIN_SER"/>
</dbReference>
<reference evidence="16" key="2">
    <citation type="submission" date="2025-08" db="UniProtKB">
        <authorList>
            <consortium name="Ensembl"/>
        </authorList>
    </citation>
    <scope>IDENTIFICATION</scope>
    <source>
        <strain evidence="16">Brown Norway</strain>
    </source>
</reference>
<dbReference type="PANTHER" id="PTHR24252:SF26">
    <property type="entry name" value="TRANSMEMBRANE SERINE PROTEASE 9"/>
    <property type="match status" value="1"/>
</dbReference>
<dbReference type="RGD" id="1309581">
    <property type="gene designation" value="Tmprss9"/>
</dbReference>
<dbReference type="InterPro" id="IPR018114">
    <property type="entry name" value="TRYPSIN_HIS"/>
</dbReference>
<sequence length="1095" mass="117727">MEPAAPDLQPVPEVTKGVPVPTPDSGCCRAAVTTVVAISVASLTLGVLSAFLSAQGVQVEHTAQLHGVRFTSLLQQENSDFYRLLTPALQTLFVRSFQKTELESSCTGCTVLSYRDGNSSVIVHFRLHFLLRALQPLSLDQEADILQKGIQARLQGQGLSLAAYGTITSVELTGRCEGPVTERDLKSGHCPGNAFSCQNSQCVSKENPECDDRVDCSDGSDEAQCDCGWQPAWRSAGRIVGGAEAAPGEFPWQVSLRENHEHFCGATIIGARWLVSAAHCFNEFQDPAQWAAQAGSVHLSGSEASAVRARVLRIAKHPAYNADTADFDVAVLELARPLPFGRYVQPACLPAATHVFPPRKKCLISGWGYLKEDFLVKPEVLQKATVELLDQNLCSSLYGHSLTDRMVCAGYLDGKVDSCQGDSGGPLVCEEPSGRFFLAGVVSWGIGCAEARRPGVYTRVTRLRDWILEVTSSADTPVVPTEAPAPITPSTPWPTSPESRVPNTTAKPTVAPTPAPLHPSTAAKPQECGARPAMDKPTRIVGGISAVSGEVPWQASLKEGSRHFCGATVVGDRWLLSAAHCFNHTKLEQVQAHLGTVSLLGVGGSPVKLGLRSVALHPRYNPGILDFDVALLELAQPLVFNKYIQPVCLPLAIHKFPVGRKCMISGWGNMQEGNATKPDILQKASVGIIEQKMCGALYNFSLTDRMLCAGFLEGRVDSCQGDSGGPLACEETPGVFYLAGIVSWGIGCAQAKKPGVYARITRLKDWILKAMSSDPSSTAHPHTSSTRLIPSQPPTTTAAGLIPEASTGRPATLRATIRVTTRPLNTTLSARSTTTRRQTPAPGTTVFSHLPDCGLAPPGALTRIVGGSAASLGEWPWQVSLWLRRREHRCGAVLVAERWLLSAAHCFDVYGDPMQWAAFLGTPFLSSTEGQLERVARIYRHPFYNIYTLDYDVALLELAGPVRRSRLVRPICLPGPTRPPEGARCVITGWGSLREGGSMARQLQKAAVRVLSEQTCRRFYPVQISSRMLCAGFPQGGVDSCSGDAGGPLACREPSGQWVLTGVTSWGYGCGRPHFPGVYTRVAAVLGWIGQNIRE</sequence>
<dbReference type="InterPro" id="IPR017324">
    <property type="entry name" value="Tmprss9"/>
</dbReference>
<evidence type="ECO:0000256" key="8">
    <source>
        <dbReference type="ARBA" id="ARBA00023136"/>
    </source>
</evidence>
<feature type="domain" description="Peptidase S1" evidence="15">
    <location>
        <begin position="540"/>
        <end position="772"/>
    </location>
</feature>
<name>A0A8L2QMN2_RAT</name>
<evidence type="ECO:0000259" key="15">
    <source>
        <dbReference type="PROSITE" id="PS50240"/>
    </source>
</evidence>
<dbReference type="PANTHER" id="PTHR24252">
    <property type="entry name" value="ACROSIN-RELATED"/>
    <property type="match status" value="1"/>
</dbReference>
<dbReference type="OMA" id="HCFNHTR"/>
<dbReference type="SUPFAM" id="SSF57424">
    <property type="entry name" value="LDL receptor-like module"/>
    <property type="match status" value="1"/>
</dbReference>
<dbReference type="EC" id="3.4.21.-" evidence="10"/>
<dbReference type="InterPro" id="IPR000082">
    <property type="entry name" value="SEA_dom"/>
</dbReference>
<dbReference type="SMART" id="SM00192">
    <property type="entry name" value="LDLa"/>
    <property type="match status" value="1"/>
</dbReference>
<feature type="region of interest" description="Disordered" evidence="13">
    <location>
        <begin position="477"/>
        <end position="533"/>
    </location>
</feature>
<evidence type="ECO:0000256" key="4">
    <source>
        <dbReference type="ARBA" id="ARBA00022801"/>
    </source>
</evidence>
<evidence type="ECO:0000256" key="2">
    <source>
        <dbReference type="ARBA" id="ARBA00022670"/>
    </source>
</evidence>
<feature type="domain" description="Peptidase S1" evidence="15">
    <location>
        <begin position="239"/>
        <end position="472"/>
    </location>
</feature>
<dbReference type="GO" id="GO:0005886">
    <property type="term" value="C:plasma membrane"/>
    <property type="evidence" value="ECO:0007669"/>
    <property type="project" value="UniProtKB-SubCell"/>
</dbReference>
<dbReference type="Proteomes" id="UP000002494">
    <property type="component" value="Chromosome 7"/>
</dbReference>
<dbReference type="GeneTree" id="ENSGT00940000159993"/>
<evidence type="ECO:0000313" key="18">
    <source>
        <dbReference type="RGD" id="1309581"/>
    </source>
</evidence>
<dbReference type="RefSeq" id="NP_001382445.1">
    <property type="nucleotide sequence ID" value="NM_001395516.1"/>
</dbReference>
<dbReference type="Gene3D" id="3.30.70.960">
    <property type="entry name" value="SEA domain"/>
    <property type="match status" value="1"/>
</dbReference>
<dbReference type="PRINTS" id="PR00722">
    <property type="entry name" value="CHYMOTRYPSIN"/>
</dbReference>
<dbReference type="SMART" id="SM00020">
    <property type="entry name" value="Tryp_SPc"/>
    <property type="match status" value="3"/>
</dbReference>
<feature type="disulfide bond" evidence="11">
    <location>
        <begin position="190"/>
        <end position="202"/>
    </location>
</feature>
<dbReference type="PROSITE" id="PS00134">
    <property type="entry name" value="TRYPSIN_HIS"/>
    <property type="match status" value="3"/>
</dbReference>
<dbReference type="CDD" id="cd00190">
    <property type="entry name" value="Tryp_SPc"/>
    <property type="match status" value="3"/>
</dbReference>
<dbReference type="CDD" id="cd00112">
    <property type="entry name" value="LDLa"/>
    <property type="match status" value="1"/>
</dbReference>
<keyword evidence="6" id="KW-0735">Signal-anchor</keyword>
<keyword evidence="3" id="KW-0812">Transmembrane</keyword>
<dbReference type="PROSITE" id="PS00135">
    <property type="entry name" value="TRYPSIN_SER"/>
    <property type="match status" value="2"/>
</dbReference>
<feature type="disulfide bond" evidence="11">
    <location>
        <begin position="210"/>
        <end position="225"/>
    </location>
</feature>
<dbReference type="Pfam" id="PF00089">
    <property type="entry name" value="Trypsin"/>
    <property type="match status" value="3"/>
</dbReference>
<comment type="caution">
    <text evidence="11">Lacks conserved residue(s) required for the propagation of feature annotation.</text>
</comment>
<dbReference type="InterPro" id="IPR009003">
    <property type="entry name" value="Peptidase_S1_PA"/>
</dbReference>
<evidence type="ECO:0000256" key="11">
    <source>
        <dbReference type="PROSITE-ProRule" id="PRU00124"/>
    </source>
</evidence>
<keyword evidence="7" id="KW-1133">Transmembrane helix</keyword>
<evidence type="ECO:0000256" key="5">
    <source>
        <dbReference type="ARBA" id="ARBA00022825"/>
    </source>
</evidence>
<dbReference type="InterPro" id="IPR036364">
    <property type="entry name" value="SEA_dom_sf"/>
</dbReference>
<keyword evidence="9 11" id="KW-1015">Disulfide bond</keyword>
<keyword evidence="4 12" id="KW-0378">Hydrolase</keyword>
<dbReference type="InterPro" id="IPR036055">
    <property type="entry name" value="LDL_receptor-like_sf"/>
</dbReference>
<evidence type="ECO:0000259" key="14">
    <source>
        <dbReference type="PROSITE" id="PS50024"/>
    </source>
</evidence>
<feature type="compositionally biased region" description="Low complexity" evidence="13">
    <location>
        <begin position="496"/>
        <end position="510"/>
    </location>
</feature>
<dbReference type="FunFam" id="2.40.10.10:FF:000003">
    <property type="entry name" value="Transmembrane serine protease 3"/>
    <property type="match status" value="3"/>
</dbReference>
<comment type="similarity">
    <text evidence="10">Belongs to the peptidase S1 family.</text>
</comment>
<dbReference type="SUPFAM" id="SSF50494">
    <property type="entry name" value="Trypsin-like serine proteases"/>
    <property type="match status" value="3"/>
</dbReference>
<feature type="compositionally biased region" description="Pro residues" evidence="13">
    <location>
        <begin position="486"/>
        <end position="495"/>
    </location>
</feature>
<dbReference type="OrthoDB" id="10012881at2759"/>
<dbReference type="InterPro" id="IPR001254">
    <property type="entry name" value="Trypsin_dom"/>
</dbReference>
<dbReference type="Pfam" id="PF00057">
    <property type="entry name" value="Ldl_recept_a"/>
    <property type="match status" value="1"/>
</dbReference>
<dbReference type="PROSITE" id="PS50240">
    <property type="entry name" value="TRYPSIN_DOM"/>
    <property type="match status" value="3"/>
</dbReference>